<feature type="region of interest" description="Disordered" evidence="1">
    <location>
        <begin position="1262"/>
        <end position="1341"/>
    </location>
</feature>
<feature type="region of interest" description="Disordered" evidence="1">
    <location>
        <begin position="167"/>
        <end position="189"/>
    </location>
</feature>
<evidence type="ECO:0000256" key="1">
    <source>
        <dbReference type="SAM" id="MobiDB-lite"/>
    </source>
</evidence>
<organism evidence="3 4">
    <name type="scientific">Larinioides sclopetarius</name>
    <dbReference type="NCBI Taxonomy" id="280406"/>
    <lineage>
        <taxon>Eukaryota</taxon>
        <taxon>Metazoa</taxon>
        <taxon>Ecdysozoa</taxon>
        <taxon>Arthropoda</taxon>
        <taxon>Chelicerata</taxon>
        <taxon>Arachnida</taxon>
        <taxon>Araneae</taxon>
        <taxon>Araneomorphae</taxon>
        <taxon>Entelegynae</taxon>
        <taxon>Araneoidea</taxon>
        <taxon>Araneidae</taxon>
        <taxon>Larinioides</taxon>
    </lineage>
</organism>
<feature type="compositionally biased region" description="Polar residues" evidence="1">
    <location>
        <begin position="1307"/>
        <end position="1327"/>
    </location>
</feature>
<feature type="compositionally biased region" description="Low complexity" evidence="1">
    <location>
        <begin position="1262"/>
        <end position="1274"/>
    </location>
</feature>
<feature type="compositionally biased region" description="Acidic residues" evidence="1">
    <location>
        <begin position="2058"/>
        <end position="2069"/>
    </location>
</feature>
<feature type="region of interest" description="Disordered" evidence="1">
    <location>
        <begin position="554"/>
        <end position="609"/>
    </location>
</feature>
<dbReference type="InterPro" id="IPR027417">
    <property type="entry name" value="P-loop_NTPase"/>
</dbReference>
<feature type="compositionally biased region" description="Polar residues" evidence="1">
    <location>
        <begin position="562"/>
        <end position="589"/>
    </location>
</feature>
<protein>
    <recommendedName>
        <fullName evidence="2">DNA2/NAM7 helicase helicase domain-containing protein</fullName>
    </recommendedName>
</protein>
<feature type="compositionally biased region" description="Basic and acidic residues" evidence="1">
    <location>
        <begin position="2082"/>
        <end position="2093"/>
    </location>
</feature>
<feature type="region of interest" description="Disordered" evidence="1">
    <location>
        <begin position="48"/>
        <end position="79"/>
    </location>
</feature>
<evidence type="ECO:0000313" key="3">
    <source>
        <dbReference type="EMBL" id="CAL1277014.1"/>
    </source>
</evidence>
<dbReference type="Proteomes" id="UP001497382">
    <property type="component" value="Unassembled WGS sequence"/>
</dbReference>
<feature type="compositionally biased region" description="Basic residues" evidence="1">
    <location>
        <begin position="63"/>
        <end position="79"/>
    </location>
</feature>
<reference evidence="3 4" key="1">
    <citation type="submission" date="2024-04" db="EMBL/GenBank/DDBJ databases">
        <authorList>
            <person name="Rising A."/>
            <person name="Reimegard J."/>
            <person name="Sonavane S."/>
            <person name="Akerstrom W."/>
            <person name="Nylinder S."/>
            <person name="Hedman E."/>
            <person name="Kallberg Y."/>
        </authorList>
    </citation>
    <scope>NUCLEOTIDE SEQUENCE [LARGE SCALE GENOMIC DNA]</scope>
</reference>
<feature type="compositionally biased region" description="Basic residues" evidence="1">
    <location>
        <begin position="433"/>
        <end position="447"/>
    </location>
</feature>
<accession>A0AAV1ZYV4</accession>
<feature type="compositionally biased region" description="Basic and acidic residues" evidence="1">
    <location>
        <begin position="2165"/>
        <end position="2177"/>
    </location>
</feature>
<dbReference type="Pfam" id="PF13086">
    <property type="entry name" value="AAA_11"/>
    <property type="match status" value="1"/>
</dbReference>
<feature type="compositionally biased region" description="Basic residues" evidence="1">
    <location>
        <begin position="168"/>
        <end position="189"/>
    </location>
</feature>
<comment type="caution">
    <text evidence="3">The sequence shown here is derived from an EMBL/GenBank/DDBJ whole genome shotgun (WGS) entry which is preliminary data.</text>
</comment>
<dbReference type="Gene3D" id="3.40.50.300">
    <property type="entry name" value="P-loop containing nucleotide triphosphate hydrolases"/>
    <property type="match status" value="1"/>
</dbReference>
<feature type="compositionally biased region" description="Basic residues" evidence="1">
    <location>
        <begin position="2178"/>
        <end position="2196"/>
    </location>
</feature>
<feature type="region of interest" description="Disordered" evidence="1">
    <location>
        <begin position="429"/>
        <end position="451"/>
    </location>
</feature>
<name>A0AAV1ZYV4_9ARAC</name>
<gene>
    <name evidence="3" type="ORF">LARSCL_LOCUS8962</name>
</gene>
<feature type="region of interest" description="Disordered" evidence="1">
    <location>
        <begin position="669"/>
        <end position="693"/>
    </location>
</feature>
<feature type="compositionally biased region" description="Polar residues" evidence="1">
    <location>
        <begin position="1186"/>
        <end position="1200"/>
    </location>
</feature>
<proteinExistence type="predicted"/>
<feature type="region of interest" description="Disordered" evidence="1">
    <location>
        <begin position="1173"/>
        <end position="1205"/>
    </location>
</feature>
<evidence type="ECO:0000259" key="2">
    <source>
        <dbReference type="Pfam" id="PF13086"/>
    </source>
</evidence>
<feature type="region of interest" description="Disordered" evidence="1">
    <location>
        <begin position="336"/>
        <end position="359"/>
    </location>
</feature>
<dbReference type="EMBL" id="CAXIEN010000098">
    <property type="protein sequence ID" value="CAL1277014.1"/>
    <property type="molecule type" value="Genomic_DNA"/>
</dbReference>
<feature type="region of interest" description="Disordered" evidence="1">
    <location>
        <begin position="383"/>
        <end position="413"/>
    </location>
</feature>
<feature type="compositionally biased region" description="Polar residues" evidence="1">
    <location>
        <begin position="852"/>
        <end position="869"/>
    </location>
</feature>
<dbReference type="InterPro" id="IPR041677">
    <property type="entry name" value="DNA2/NAM7_AAA_11"/>
</dbReference>
<feature type="region of interest" description="Disordered" evidence="1">
    <location>
        <begin position="2157"/>
        <end position="2203"/>
    </location>
</feature>
<feature type="region of interest" description="Disordered" evidence="1">
    <location>
        <begin position="2216"/>
        <end position="2239"/>
    </location>
</feature>
<feature type="domain" description="DNA2/NAM7 helicase helicase" evidence="2">
    <location>
        <begin position="2903"/>
        <end position="2969"/>
    </location>
</feature>
<feature type="region of interest" description="Disordered" evidence="1">
    <location>
        <begin position="841"/>
        <end position="872"/>
    </location>
</feature>
<sequence>MNINLTDTTYLPVKKEVEDSNEVNLQKMSNFGNTLPAMDANKSLHLDQNNASISSTSSVKSSTPKKRTRRRYVYSKPKKKKKKKDICENLITVNILNVEQFSESKDNHSECSSDTIIIDDLSEEISKDSANIGNEISSCLTEEGKLQPPELGKLLISDGMFLGDTSGTKRKKFASGKGRAKSTKSKGKISKKKLSELMNEMESAPVLSIKKEFEEVSEPKTEPPILLPVSKEPMRVFSKKDTIFSKDFQDTTNLFSASSDIAVHSNKKRKPQTARRGKKKQFFCDRVVNQQPESNTLTFDNYPFKYGNSLQIEQPSVNSKEILSTSNFFESPVTQISKTKMSTAKKRSPAKKNIPNSVESDIDRNVSNFLISPFSNVLEQNPTKLSLSENKQYSKRKISSPNKRKTTKGDVKSLDSLEADNNAICAFLPNKKTSGRSPRKAPKKKSLTSKQKGMNIVERQCSVESSLVISVKKELSETLYSDLKHGESNTIEECVSTTKALPGHNVNNAVPSTKKSGSKTYVSLSFEEDTSKKDEPDEHLSFLLSLRSKKSKSKNVKDTECSKNSSKITGDSSELNLKRSSILPSSTVKSDPKLQSEKTAGSLRDKGVSKSGGFLQSDASCAVELDVLNIKKETEFPSNSVEMSPMSKKMGVKSPNKINRKECSTIASNSNATTQSTFQSESSTSYTSDNSTINLGKNTTSDVVKNGPIGLQENENTILHNFLINVEKLQKNNSEIGAMESLNELAKTCLNHLSESPILKSDIAKLSSDDNNSKKLHVDIPQVGTSCLEFASKSSENLISKSSNDLNSLAFHSEYVQGKTCELPSITLPCIKIKQEPEVLPNKVSKEKDSSTESQTLHKQGSEEISSSGPLEESCFMNERDTSRSILNVDKRSNTKQCQLINQSQSETSFEETRIMPSACRTNTASKSKDSFILNQNKTNELPYNDSLSIQIKKEHDEVMKNDTNVAKDFSTITPVSFVELSENNTTRLTENLPTSDSVNTFTIQSLQNNICNIDNATASTSQTSMQNSSSNHVSTSVVSIKREICSISDDSLITLNKNADSNDITASASEEQSLLDPEPETTFATRITEPSNVPSSMNSNQSCTIQSLQNSICNDDNAAASTSQILMQNSSSSYISTPVVSIKSEISSITDDSLITLHKNTDSNIANDITSSASEEQSLLDPEPETTSATQITEPSNVLSSMNSNRSCSISDLVMADVEKSFTSPSIITKKVVEISSDSLSLRSRHNTDLQDDLILISDESSSESCSISSSSDSDNESIHSLGDLEGPPRKKTRVNLSTGEVIIETDNSVTPTQDLSSSSKNQSDANKPKSSDQSSFSEFMERIDNHVTRVRALEKEKEMDPVVAESEVADEHDTPLTETCELVPEHNVSNETIVCDVTSTLRSVTPNCLANSSAAVHEMMENSLDSIMTSCSHSYTANSNNLEKFDFLMNYKKNELKFHKHPYPGDVPFRKRKPMTRYYFRYDKEILNLTIQDIGLKLKEAEKIELHAPEDPSDAIRLDVYRLVPEEAECYYQLLTTDPSLPLISKCHQESAISMEDTNFVDDVLCLSDSPSVEASASCLSEVPTKISANENVSKIVVEPLENNKSFIPTPTEQDKDPSSFLTNDVVFINEIGNTSSQNVIKNAMQLRSSNNDTNSVEVLEINNKEQIDCYENITKEIPVFIPPLNSKLELANSSPIVKGSTCTKTFSNNNSTQSNKIVSAIEMSEGFSRSTDMLGDEKSNSSSCVQKTLSVFLPNENMLSNMTSTSEHVSLSMNKSNNFISLTSDVKVSVNIVDSHPENLNESSKEISFDSNNPVSLMEQCSSLNSVPEQSFSDLEQSSLNMNVPTLQLSDSSSDYPRLLPIPEALENTASESVVDTQMEEQSSRLLSLQVNKPCCSEKDENSQVISSMANVITSPIFSKLDLPTSELRKILENVNIIPSSKCSKTPSNLLNFKETYQYDHASFPHVPTQHVVDYGHGISGNDRLLSVNHYDKEYSYYDRGPLIKIPIVHDYGHKSVKDLNDDNLDASNKETASKTTEVRQGVCSDIPTCSKSDSDEDNLDNDSELPVESSYDQVSYESDQKLDEKKEPDGQDQDVPSEKPQYKSRFQRVMERVSSKKSSKVQSNEHLLTDCFPLKSSKDKSCIRKPIALVQPCSQKLTKNPPKEDSVKKSDTRKSKKNKSIVKSKKKLKTPLKNKSLDDASSLFQPDKVVKKVETKEKSNSKSNPVKSCENPSNRLYGRVTNRGSFLTQSSINQPPKLKIPVSKKSMNKIKVTKVPTDELHLMVHSPNIDIIPTSKQFPTCSNESFKSDHKIESSTSFLESTIRTTICPKTSFDLNNSFLGPQVKDPRTVLKNSSPDIAFPSPDESSNFFITPEPFISSTLSTILPNVQSRKSCLPHNSPLLPNPDIRSEIPQTGRRTLLPTPQIGFNKRVTNDEAWFTSIHAQTYSDSYKNIPAKDFALDASLLTINSLSITDSPVNFNAEPSILTEQSSTISSNVHIPNRATHRHSRTRQTRCVCLPPKSLKASVGNAIFDTASVLLLILEWNVDWLVQQQKNHDPPPISTCIRKVVNTYENSDEYYNTYLPLMLLETWQRIYVSWTHLHQATSPYFCEITSYSVETHSIKVQCQAVFKSSDAERGLFPEEGNIIMVKFGTKEKGGIKILGYIRDVKVKPFDASTGSISASYKCLKYTAGESLQMLSLTFSGAYSSDDFDTNQLIRIQILCNIKSTLKQNDALLNLKNSPLHKNILNPLTDGLRMVTVVTRNADPLKMKNNVSECVRDIIKGITSPHPLPLLTIAKSLPSSDRLLVLPPLIEMMKNSYKNKVLLCTRTTKALTDIGFNLCGGPVKFVILGKKSDIHQKLRKYLLEEVSSKKLNKDLSEDIPINEDARNDLLVNTKLDILKNCDVVLSLIRNCHNDLVAQAYADGECVAQMCCIIDEANLCTEPEILIPLLYGISKLILIGDPDVPAKVCSKTAANFDYNRSLFHRAYELDLASE</sequence>
<feature type="region of interest" description="Disordered" evidence="1">
    <location>
        <begin position="2048"/>
        <end position="2128"/>
    </location>
</feature>
<feature type="compositionally biased region" description="Low complexity" evidence="1">
    <location>
        <begin position="52"/>
        <end position="62"/>
    </location>
</feature>
<feature type="compositionally biased region" description="Basic residues" evidence="1">
    <location>
        <begin position="393"/>
        <end position="406"/>
    </location>
</feature>
<evidence type="ECO:0000313" key="4">
    <source>
        <dbReference type="Proteomes" id="UP001497382"/>
    </source>
</evidence>
<keyword evidence="4" id="KW-1185">Reference proteome</keyword>
<dbReference type="GO" id="GO:0004386">
    <property type="term" value="F:helicase activity"/>
    <property type="evidence" value="ECO:0007669"/>
    <property type="project" value="InterPro"/>
</dbReference>
<feature type="compositionally biased region" description="Low complexity" evidence="1">
    <location>
        <begin position="673"/>
        <end position="692"/>
    </location>
</feature>